<dbReference type="EMBL" id="SOZJ01000003">
    <property type="protein sequence ID" value="TGJ69704.1"/>
    <property type="molecule type" value="Genomic_DNA"/>
</dbReference>
<evidence type="ECO:0000313" key="2">
    <source>
        <dbReference type="Proteomes" id="UP000297595"/>
    </source>
</evidence>
<proteinExistence type="predicted"/>
<comment type="caution">
    <text evidence="1">The sequence shown here is derived from an EMBL/GenBank/DDBJ whole genome shotgun (WGS) entry which is preliminary data.</text>
</comment>
<gene>
    <name evidence="1" type="ORF">EYR41_005725</name>
</gene>
<name>A0A8H2HKA1_ORBOL</name>
<dbReference type="Proteomes" id="UP000297595">
    <property type="component" value="Unassembled WGS sequence"/>
</dbReference>
<protein>
    <submittedName>
        <fullName evidence="1">Uncharacterized protein</fullName>
    </submittedName>
</protein>
<accession>A0A8H2HKA1</accession>
<reference evidence="1 2" key="1">
    <citation type="submission" date="2019-03" db="EMBL/GenBank/DDBJ databases">
        <title>Nematode-trapping fungi genome.</title>
        <authorList>
            <person name="Vidal-Diez De Ulzurrun G."/>
        </authorList>
    </citation>
    <scope>NUCLEOTIDE SEQUENCE [LARGE SCALE GENOMIC DNA]</scope>
    <source>
        <strain evidence="1 2">TWF154</strain>
    </source>
</reference>
<dbReference type="AlphaFoldDB" id="A0A8H2HKA1"/>
<sequence>MILTKIPPPQLTPIPDFREQCGKAFHSVEEVLLAENYIDHTILEHYKIRIPVAYIPTLLTWQSFNKSHITDHVESCIPDDHWHGRAGKQWDNIPEEIKDKARQYFRGHVE</sequence>
<organism evidence="1 2">
    <name type="scientific">Orbilia oligospora</name>
    <name type="common">Nematode-trapping fungus</name>
    <name type="synonym">Arthrobotrys oligospora</name>
    <dbReference type="NCBI Taxonomy" id="2813651"/>
    <lineage>
        <taxon>Eukaryota</taxon>
        <taxon>Fungi</taxon>
        <taxon>Dikarya</taxon>
        <taxon>Ascomycota</taxon>
        <taxon>Pezizomycotina</taxon>
        <taxon>Orbiliomycetes</taxon>
        <taxon>Orbiliales</taxon>
        <taxon>Orbiliaceae</taxon>
        <taxon>Orbilia</taxon>
    </lineage>
</organism>
<evidence type="ECO:0000313" key="1">
    <source>
        <dbReference type="EMBL" id="TGJ69704.1"/>
    </source>
</evidence>